<keyword evidence="3 6" id="KW-0378">Hydrolase</keyword>
<dbReference type="GO" id="GO:0009231">
    <property type="term" value="P:riboflavin biosynthetic process"/>
    <property type="evidence" value="ECO:0007669"/>
    <property type="project" value="TreeGrafter"/>
</dbReference>
<proteinExistence type="inferred from homology"/>
<gene>
    <name evidence="6" type="ORF">HNP82_001480</name>
</gene>
<dbReference type="EC" id="3.5.2.10" evidence="6"/>
<protein>
    <submittedName>
        <fullName evidence="6">Creatinine amidohydrolase</fullName>
        <ecNumber evidence="6">3.5.2.10</ecNumber>
    </submittedName>
</protein>
<dbReference type="InterPro" id="IPR003785">
    <property type="entry name" value="Creatininase/forma_Hydrolase"/>
</dbReference>
<organism evidence="6 7">
    <name type="scientific">Catenibacillus scindens</name>
    <dbReference type="NCBI Taxonomy" id="673271"/>
    <lineage>
        <taxon>Bacteria</taxon>
        <taxon>Bacillati</taxon>
        <taxon>Bacillota</taxon>
        <taxon>Clostridia</taxon>
        <taxon>Lachnospirales</taxon>
        <taxon>Lachnospiraceae</taxon>
        <taxon>Catenibacillus</taxon>
    </lineage>
</organism>
<dbReference type="PANTHER" id="PTHR35005:SF1">
    <property type="entry name" value="2-AMINO-5-FORMYLAMINO-6-RIBOSYLAMINOPYRIMIDIN-4(3H)-ONE 5'-MONOPHOSPHATE DEFORMYLASE"/>
    <property type="match status" value="1"/>
</dbReference>
<comment type="similarity">
    <text evidence="5">Belongs to the creatininase superfamily.</text>
</comment>
<name>A0A7W8M4Z8_9FIRM</name>
<comment type="cofactor">
    <cofactor evidence="1">
        <name>Zn(2+)</name>
        <dbReference type="ChEBI" id="CHEBI:29105"/>
    </cofactor>
</comment>
<evidence type="ECO:0000313" key="6">
    <source>
        <dbReference type="EMBL" id="MBB5264369.1"/>
    </source>
</evidence>
<evidence type="ECO:0000256" key="4">
    <source>
        <dbReference type="ARBA" id="ARBA00022833"/>
    </source>
</evidence>
<dbReference type="RefSeq" id="WP_183772922.1">
    <property type="nucleotide sequence ID" value="NZ_JACHFW010000004.1"/>
</dbReference>
<dbReference type="GO" id="GO:0016811">
    <property type="term" value="F:hydrolase activity, acting on carbon-nitrogen (but not peptide) bonds, in linear amides"/>
    <property type="evidence" value="ECO:0007669"/>
    <property type="project" value="TreeGrafter"/>
</dbReference>
<dbReference type="EMBL" id="JACHFW010000004">
    <property type="protein sequence ID" value="MBB5264369.1"/>
    <property type="molecule type" value="Genomic_DNA"/>
</dbReference>
<evidence type="ECO:0000256" key="3">
    <source>
        <dbReference type="ARBA" id="ARBA00022801"/>
    </source>
</evidence>
<dbReference type="InterPro" id="IPR024087">
    <property type="entry name" value="Creatininase-like_sf"/>
</dbReference>
<keyword evidence="4" id="KW-0862">Zinc</keyword>
<comment type="caution">
    <text evidence="6">The sequence shown here is derived from an EMBL/GenBank/DDBJ whole genome shotgun (WGS) entry which is preliminary data.</text>
</comment>
<evidence type="ECO:0000256" key="1">
    <source>
        <dbReference type="ARBA" id="ARBA00001947"/>
    </source>
</evidence>
<dbReference type="GO" id="GO:0047789">
    <property type="term" value="F:creatininase activity"/>
    <property type="evidence" value="ECO:0007669"/>
    <property type="project" value="UniProtKB-EC"/>
</dbReference>
<dbReference type="Pfam" id="PF02633">
    <property type="entry name" value="Creatininase"/>
    <property type="match status" value="1"/>
</dbReference>
<dbReference type="PANTHER" id="PTHR35005">
    <property type="entry name" value="3-DEHYDRO-SCYLLO-INOSOSE HYDROLASE"/>
    <property type="match status" value="1"/>
</dbReference>
<evidence type="ECO:0000256" key="2">
    <source>
        <dbReference type="ARBA" id="ARBA00022723"/>
    </source>
</evidence>
<evidence type="ECO:0000256" key="5">
    <source>
        <dbReference type="ARBA" id="ARBA00024029"/>
    </source>
</evidence>
<reference evidence="6 7" key="1">
    <citation type="submission" date="2020-08" db="EMBL/GenBank/DDBJ databases">
        <title>Genomic Encyclopedia of Type Strains, Phase IV (KMG-IV): sequencing the most valuable type-strain genomes for metagenomic binning, comparative biology and taxonomic classification.</title>
        <authorList>
            <person name="Goeker M."/>
        </authorList>
    </citation>
    <scope>NUCLEOTIDE SEQUENCE [LARGE SCALE GENOMIC DNA]</scope>
    <source>
        <strain evidence="6 7">DSM 106146</strain>
    </source>
</reference>
<dbReference type="SUPFAM" id="SSF102215">
    <property type="entry name" value="Creatininase"/>
    <property type="match status" value="1"/>
</dbReference>
<dbReference type="AlphaFoldDB" id="A0A7W8M4Z8"/>
<dbReference type="GO" id="GO:0046872">
    <property type="term" value="F:metal ion binding"/>
    <property type="evidence" value="ECO:0007669"/>
    <property type="project" value="UniProtKB-KW"/>
</dbReference>
<keyword evidence="2" id="KW-0479">Metal-binding</keyword>
<keyword evidence="7" id="KW-1185">Reference proteome</keyword>
<evidence type="ECO:0000313" key="7">
    <source>
        <dbReference type="Proteomes" id="UP000543642"/>
    </source>
</evidence>
<dbReference type="Gene3D" id="3.40.50.10310">
    <property type="entry name" value="Creatininase"/>
    <property type="match status" value="1"/>
</dbReference>
<sequence length="315" mass="35985">MSEIKMRTRMLPSMTNYEVEHYLTRNDIIFVPVGVNEMHGAMPLDIEYVMAEAYSRLMAEQVDGLVLPNLVYFTAGGTVIGRGTVYMNMLDSMNYLKSICYSLQNQGFRRIILVPAHGDSKIIINAVISQFFDETKCPMLFLDPRDALNRNGVKLPRRDFCDTDTVTHEDHVGCATLDLGCYQICGRIDDVPTGEEVNHQPGSLCDAALGNPDKWPFEPIEGFDTLHELLGTYMPTAIYFKDWSNHGSQPLPLTREDVRREGAIGEKLLREAFEKVNWKKYTDGLRKADRFFQEVVLPKYGDVLPKNKFYPNFYK</sequence>
<accession>A0A7W8M4Z8</accession>
<dbReference type="Proteomes" id="UP000543642">
    <property type="component" value="Unassembled WGS sequence"/>
</dbReference>